<proteinExistence type="predicted"/>
<organism evidence="2 3">
    <name type="scientific">Bacillus timonensis</name>
    <dbReference type="NCBI Taxonomy" id="1033734"/>
    <lineage>
        <taxon>Bacteria</taxon>
        <taxon>Bacillati</taxon>
        <taxon>Bacillota</taxon>
        <taxon>Bacilli</taxon>
        <taxon>Bacillales</taxon>
        <taxon>Bacillaceae</taxon>
        <taxon>Bacillus</taxon>
    </lineage>
</organism>
<evidence type="ECO:0000313" key="2">
    <source>
        <dbReference type="EMBL" id="THE09133.1"/>
    </source>
</evidence>
<keyword evidence="3" id="KW-1185">Reference proteome</keyword>
<keyword evidence="1" id="KW-1133">Transmembrane helix</keyword>
<name>A0A4V3V6X9_9BACI</name>
<evidence type="ECO:0000256" key="1">
    <source>
        <dbReference type="SAM" id="Phobius"/>
    </source>
</evidence>
<keyword evidence="1" id="KW-0472">Membrane</keyword>
<gene>
    <name evidence="2" type="ORF">E1I69_23595</name>
</gene>
<dbReference type="Proteomes" id="UP000306477">
    <property type="component" value="Unassembled WGS sequence"/>
</dbReference>
<feature type="transmembrane region" description="Helical" evidence="1">
    <location>
        <begin position="12"/>
        <end position="30"/>
    </location>
</feature>
<dbReference type="RefSeq" id="WP_136381953.1">
    <property type="nucleotide sequence ID" value="NZ_SLUB01000102.1"/>
</dbReference>
<keyword evidence="1" id="KW-0812">Transmembrane</keyword>
<sequence length="164" mass="19427">MGSVFNKTIRFLTVMFIVFSLFVGGQYFYIKNLYTIPHHVVELILEEARNNEKESSYILEENKWASIKAASVFENVREPINWHEFKDFVQQCKFELTYDNGEATYEMMKERYKDTYRYVGVVCFEYDPENGQELGVRGSFTLLVEYIDRSWTVVGVGKKEEEMK</sequence>
<dbReference type="EMBL" id="SLUB01000102">
    <property type="protein sequence ID" value="THE09133.1"/>
    <property type="molecule type" value="Genomic_DNA"/>
</dbReference>
<comment type="caution">
    <text evidence="2">The sequence shown here is derived from an EMBL/GenBank/DDBJ whole genome shotgun (WGS) entry which is preliminary data.</text>
</comment>
<dbReference type="AlphaFoldDB" id="A0A4V3V6X9"/>
<reference evidence="2 3" key="1">
    <citation type="journal article" date="2019" name="Indoor Air">
        <title>Impacts of indoor surface finishes on bacterial viability.</title>
        <authorList>
            <person name="Hu J."/>
            <person name="Maamar S.B."/>
            <person name="Glawe A.J."/>
            <person name="Gottel N."/>
            <person name="Gilbert J.A."/>
            <person name="Hartmann E.M."/>
        </authorList>
    </citation>
    <scope>NUCLEOTIDE SEQUENCE [LARGE SCALE GENOMIC DNA]</scope>
    <source>
        <strain evidence="2 3">AF060A6</strain>
    </source>
</reference>
<accession>A0A4V3V6X9</accession>
<evidence type="ECO:0000313" key="3">
    <source>
        <dbReference type="Proteomes" id="UP000306477"/>
    </source>
</evidence>
<protein>
    <submittedName>
        <fullName evidence="2">Uncharacterized protein</fullName>
    </submittedName>
</protein>
<dbReference type="OrthoDB" id="2885749at2"/>